<dbReference type="PATRIC" id="fig|1291052.5.peg.1898"/>
<sequence length="113" mass="11661">MVSTIGKQSQGDMIMLFKQISLAVMTAMTIGTAALPAAGAMAATDNSANTSEVLRAAEATVVMWESASGVEHTVTITCTLPIKKTGSGPLSNGGTYYVYEDANGTVFDGSDYV</sequence>
<keyword evidence="2" id="KW-1185">Reference proteome</keyword>
<dbReference type="AlphaFoldDB" id="A0A0R1ZJ08"/>
<comment type="caution">
    <text evidence="1">The sequence shown here is derived from an EMBL/GenBank/DDBJ whole genome shotgun (WGS) entry which is preliminary data.</text>
</comment>
<accession>A0A0R1ZJ08</accession>
<dbReference type="EMBL" id="AYYO01000040">
    <property type="protein sequence ID" value="KRM54936.1"/>
    <property type="molecule type" value="Genomic_DNA"/>
</dbReference>
<organism evidence="1 2">
    <name type="scientific">Lacticaseibacillus sharpeae JCM 1186 = DSM 20505</name>
    <dbReference type="NCBI Taxonomy" id="1291052"/>
    <lineage>
        <taxon>Bacteria</taxon>
        <taxon>Bacillati</taxon>
        <taxon>Bacillota</taxon>
        <taxon>Bacilli</taxon>
        <taxon>Lactobacillales</taxon>
        <taxon>Lactobacillaceae</taxon>
        <taxon>Lacticaseibacillus</taxon>
    </lineage>
</organism>
<dbReference type="STRING" id="1291052.FC18_GL001838"/>
<proteinExistence type="predicted"/>
<reference evidence="1 2" key="1">
    <citation type="journal article" date="2015" name="Genome Announc.">
        <title>Expanding the biotechnology potential of lactobacilli through comparative genomics of 213 strains and associated genera.</title>
        <authorList>
            <person name="Sun Z."/>
            <person name="Harris H.M."/>
            <person name="McCann A."/>
            <person name="Guo C."/>
            <person name="Argimon S."/>
            <person name="Zhang W."/>
            <person name="Yang X."/>
            <person name="Jeffery I.B."/>
            <person name="Cooney J.C."/>
            <person name="Kagawa T.F."/>
            <person name="Liu W."/>
            <person name="Song Y."/>
            <person name="Salvetti E."/>
            <person name="Wrobel A."/>
            <person name="Rasinkangas P."/>
            <person name="Parkhill J."/>
            <person name="Rea M.C."/>
            <person name="O'Sullivan O."/>
            <person name="Ritari J."/>
            <person name="Douillard F.P."/>
            <person name="Paul Ross R."/>
            <person name="Yang R."/>
            <person name="Briner A.E."/>
            <person name="Felis G.E."/>
            <person name="de Vos W.M."/>
            <person name="Barrangou R."/>
            <person name="Klaenhammer T.R."/>
            <person name="Caufield P.W."/>
            <person name="Cui Y."/>
            <person name="Zhang H."/>
            <person name="O'Toole P.W."/>
        </authorList>
    </citation>
    <scope>NUCLEOTIDE SEQUENCE [LARGE SCALE GENOMIC DNA]</scope>
    <source>
        <strain evidence="1 2">DSM 20505</strain>
    </source>
</reference>
<protein>
    <submittedName>
        <fullName evidence="1">Uncharacterized protein</fullName>
    </submittedName>
</protein>
<gene>
    <name evidence="1" type="ORF">FC18_GL001838</name>
</gene>
<evidence type="ECO:0000313" key="1">
    <source>
        <dbReference type="EMBL" id="KRM54936.1"/>
    </source>
</evidence>
<dbReference type="Proteomes" id="UP000051679">
    <property type="component" value="Unassembled WGS sequence"/>
</dbReference>
<evidence type="ECO:0000313" key="2">
    <source>
        <dbReference type="Proteomes" id="UP000051679"/>
    </source>
</evidence>
<name>A0A0R1ZJ08_9LACO</name>